<feature type="binding site" evidence="9">
    <location>
        <position position="217"/>
    </location>
    <ligand>
        <name>Mn(2+)</name>
        <dbReference type="ChEBI" id="CHEBI:29035"/>
    </ligand>
</feature>
<evidence type="ECO:0000256" key="8">
    <source>
        <dbReference type="ARBA" id="ARBA00048543"/>
    </source>
</evidence>
<dbReference type="SUPFAM" id="SSF69055">
    <property type="entry name" value="1-deoxy-D-xylulose-5-phosphate reductoisomerase, C-terminal domain"/>
    <property type="match status" value="1"/>
</dbReference>
<gene>
    <name evidence="9" type="primary">dxr</name>
    <name evidence="13" type="ORF">DFR63_2024</name>
</gene>
<feature type="binding site" evidence="9">
    <location>
        <position position="38"/>
    </location>
    <ligand>
        <name>NADPH</name>
        <dbReference type="ChEBI" id="CHEBI:57783"/>
    </ligand>
</feature>
<feature type="binding site" evidence="9">
    <location>
        <position position="217"/>
    </location>
    <ligand>
        <name>1-deoxy-D-xylulose 5-phosphate</name>
        <dbReference type="ChEBI" id="CHEBI:57792"/>
    </ligand>
</feature>
<evidence type="ECO:0000256" key="1">
    <source>
        <dbReference type="ARBA" id="ARBA00005094"/>
    </source>
</evidence>
<dbReference type="EMBL" id="QUMW01000014">
    <property type="protein sequence ID" value="REG23132.1"/>
    <property type="molecule type" value="Genomic_DNA"/>
</dbReference>
<comment type="pathway">
    <text evidence="1 9">Isoprenoid biosynthesis; isopentenyl diphosphate biosynthesis via DXP pathway; isopentenyl diphosphate from 1-deoxy-D-xylulose 5-phosphate: step 1/6.</text>
</comment>
<feature type="binding site" evidence="9">
    <location>
        <position position="213"/>
    </location>
    <ligand>
        <name>1-deoxy-D-xylulose 5-phosphate</name>
        <dbReference type="ChEBI" id="CHEBI:57792"/>
    </ligand>
</feature>
<dbReference type="GO" id="GO:0051484">
    <property type="term" value="P:isopentenyl diphosphate biosynthetic process, methylerythritol 4-phosphate pathway involved in terpenoid biosynthetic process"/>
    <property type="evidence" value="ECO:0007669"/>
    <property type="project" value="UniProtKB-ARBA"/>
</dbReference>
<dbReference type="Pfam" id="PF08436">
    <property type="entry name" value="DXP_redisom_C"/>
    <property type="match status" value="1"/>
</dbReference>
<evidence type="ECO:0000256" key="4">
    <source>
        <dbReference type="ARBA" id="ARBA00022857"/>
    </source>
</evidence>
<accession>A0A3E0AWZ5</accession>
<dbReference type="EC" id="1.1.1.267" evidence="9"/>
<dbReference type="Gene3D" id="3.40.50.720">
    <property type="entry name" value="NAD(P)-binding Rossmann-like Domain"/>
    <property type="match status" value="1"/>
</dbReference>
<keyword evidence="14" id="KW-1185">Reference proteome</keyword>
<dbReference type="InterPro" id="IPR013512">
    <property type="entry name" value="DXP_reductoisomerase_N"/>
</dbReference>
<feature type="binding site" evidence="9">
    <location>
        <position position="146"/>
    </location>
    <ligand>
        <name>Mn(2+)</name>
        <dbReference type="ChEBI" id="CHEBI:29035"/>
    </ligand>
</feature>
<dbReference type="InterPro" id="IPR013644">
    <property type="entry name" value="DXP_reductoisomerase_C"/>
</dbReference>
<evidence type="ECO:0000313" key="13">
    <source>
        <dbReference type="EMBL" id="REG23132.1"/>
    </source>
</evidence>
<dbReference type="Gene3D" id="1.10.1740.10">
    <property type="match status" value="1"/>
</dbReference>
<dbReference type="SUPFAM" id="SSF55347">
    <property type="entry name" value="Glyceraldehyde-3-phosphate dehydrogenase-like, C-terminal domain"/>
    <property type="match status" value="1"/>
</dbReference>
<dbReference type="InterPro" id="IPR036169">
    <property type="entry name" value="DXPR_C_sf"/>
</dbReference>
<dbReference type="SUPFAM" id="SSF51735">
    <property type="entry name" value="NAD(P)-binding Rossmann-fold domains"/>
    <property type="match status" value="1"/>
</dbReference>
<feature type="binding site" evidence="9">
    <location>
        <position position="208"/>
    </location>
    <ligand>
        <name>1-deoxy-D-xylulose 5-phosphate</name>
        <dbReference type="ChEBI" id="CHEBI:57792"/>
    </ligand>
</feature>
<dbReference type="InterPro" id="IPR026877">
    <property type="entry name" value="DXPR_C"/>
</dbReference>
<feature type="binding site" evidence="9">
    <location>
        <position position="14"/>
    </location>
    <ligand>
        <name>NADPH</name>
        <dbReference type="ChEBI" id="CHEBI:57783"/>
    </ligand>
</feature>
<feature type="domain" description="1-deoxy-D-xylulose 5-phosphate reductoisomerase C-terminal" evidence="11">
    <location>
        <begin position="142"/>
        <end position="225"/>
    </location>
</feature>
<dbReference type="AlphaFoldDB" id="A0A3E0AWZ5"/>
<dbReference type="Proteomes" id="UP000257076">
    <property type="component" value="Unassembled WGS sequence"/>
</dbReference>
<protein>
    <recommendedName>
        <fullName evidence="9">1-deoxy-D-xylulose 5-phosphate reductoisomerase</fullName>
        <shortName evidence="9">DXP reductoisomerase</shortName>
        <ecNumber evidence="9">1.1.1.267</ecNumber>
    </recommendedName>
    <alternativeName>
        <fullName evidence="9">1-deoxyxylulose-5-phosphate reductoisomerase</fullName>
    </alternativeName>
    <alternativeName>
        <fullName evidence="9">2-C-methyl-D-erythritol 4-phosphate synthase</fullName>
    </alternativeName>
</protein>
<comment type="cofactor">
    <cofactor evidence="9">
        <name>Mg(2+)</name>
        <dbReference type="ChEBI" id="CHEBI:18420"/>
    </cofactor>
    <cofactor evidence="9">
        <name>Mn(2+)</name>
        <dbReference type="ChEBI" id="CHEBI:29035"/>
    </cofactor>
</comment>
<feature type="binding site" evidence="9">
    <location>
        <position position="214"/>
    </location>
    <ligand>
        <name>1-deoxy-D-xylulose 5-phosphate</name>
        <dbReference type="ChEBI" id="CHEBI:57792"/>
    </ligand>
</feature>
<feature type="domain" description="DXP reductoisomerase C-terminal" evidence="12">
    <location>
        <begin position="257"/>
        <end position="371"/>
    </location>
</feature>
<evidence type="ECO:0000256" key="2">
    <source>
        <dbReference type="ARBA" id="ARBA00006825"/>
    </source>
</evidence>
<dbReference type="PIRSF" id="PIRSF006205">
    <property type="entry name" value="Dxp_reductismrs"/>
    <property type="match status" value="1"/>
</dbReference>
<evidence type="ECO:0000256" key="9">
    <source>
        <dbReference type="HAMAP-Rule" id="MF_00183"/>
    </source>
</evidence>
<sequence>MIKTISILGVTGSIGTQSLDIIKKNPEHFKLGAISAGRNLAKLNEILTDFQPPLVSVQDRDTLKELQSKYPHIEFTSGEEGLLAVAEFNSDLLLTAILGSVGLRPTLAAIDAGTDIALANKETLVAAGDLVMERAREKNVQIIPVDSEHSALFQCLKGENEKEISSLIITASGGSFRDLSRDELGSVTLKDALNHPNWSMGQKITIDSATMMNKGFEVIEAKHLFDVEVSEIKTLLHKESIIHSMVEFIDNSIMAQLGNSDMRTAIQYAFTHPERLYKDNPLSLNELSQLNFKPMDFDRFKMLKFAYDALEAGGTLPTVMNAANEYAVGEFLQGRIKFLEIEEIVEARMLQHENIQNPDLETILSLDARYKSNMR</sequence>
<dbReference type="GO" id="GO:0070402">
    <property type="term" value="F:NADPH binding"/>
    <property type="evidence" value="ECO:0007669"/>
    <property type="project" value="InterPro"/>
</dbReference>
<feature type="binding site" evidence="9">
    <location>
        <position position="201"/>
    </location>
    <ligand>
        <name>NADPH</name>
        <dbReference type="ChEBI" id="CHEBI:57783"/>
    </ligand>
</feature>
<keyword evidence="5 9" id="KW-0560">Oxidoreductase</keyword>
<feature type="binding site" evidence="9">
    <location>
        <position position="13"/>
    </location>
    <ligand>
        <name>NADPH</name>
        <dbReference type="ChEBI" id="CHEBI:57783"/>
    </ligand>
</feature>
<dbReference type="HAMAP" id="MF_00183">
    <property type="entry name" value="DXP_reductoisom"/>
    <property type="match status" value="1"/>
</dbReference>
<evidence type="ECO:0000313" key="14">
    <source>
        <dbReference type="Proteomes" id="UP000257076"/>
    </source>
</evidence>
<feature type="binding site" evidence="9">
    <location>
        <position position="37"/>
    </location>
    <ligand>
        <name>NADPH</name>
        <dbReference type="ChEBI" id="CHEBI:57783"/>
    </ligand>
</feature>
<comment type="similarity">
    <text evidence="2 9">Belongs to the DXR family.</text>
</comment>
<evidence type="ECO:0000259" key="12">
    <source>
        <dbReference type="Pfam" id="PF13288"/>
    </source>
</evidence>
<keyword evidence="7 9" id="KW-0414">Isoprene biosynthesis</keyword>
<feature type="binding site" evidence="9">
    <location>
        <position position="120"/>
    </location>
    <ligand>
        <name>NADPH</name>
        <dbReference type="ChEBI" id="CHEBI:57783"/>
    </ligand>
</feature>
<evidence type="ECO:0000256" key="7">
    <source>
        <dbReference type="ARBA" id="ARBA00023229"/>
    </source>
</evidence>
<keyword evidence="6 9" id="KW-0464">Manganese</keyword>
<feature type="binding site" evidence="9">
    <location>
        <position position="148"/>
    </location>
    <ligand>
        <name>1-deoxy-D-xylulose 5-phosphate</name>
        <dbReference type="ChEBI" id="CHEBI:57792"/>
    </ligand>
</feature>
<feature type="binding site" evidence="9">
    <location>
        <position position="11"/>
    </location>
    <ligand>
        <name>NADPH</name>
        <dbReference type="ChEBI" id="CHEBI:57783"/>
    </ligand>
</feature>
<dbReference type="InterPro" id="IPR003821">
    <property type="entry name" value="DXP_reductoisomerase"/>
</dbReference>
<feature type="binding site" evidence="9">
    <location>
        <position position="12"/>
    </location>
    <ligand>
        <name>NADPH</name>
        <dbReference type="ChEBI" id="CHEBI:57783"/>
    </ligand>
</feature>
<keyword evidence="3 9" id="KW-0479">Metal-binding</keyword>
<dbReference type="PANTHER" id="PTHR30525:SF0">
    <property type="entry name" value="1-DEOXY-D-XYLULOSE 5-PHOSPHATE REDUCTOISOMERASE, CHLOROPLASTIC"/>
    <property type="match status" value="1"/>
</dbReference>
<dbReference type="UniPathway" id="UPA00056">
    <property type="reaction ID" value="UER00092"/>
</dbReference>
<dbReference type="NCBIfam" id="NF009114">
    <property type="entry name" value="PRK12464.1"/>
    <property type="match status" value="1"/>
</dbReference>
<evidence type="ECO:0000256" key="5">
    <source>
        <dbReference type="ARBA" id="ARBA00023002"/>
    </source>
</evidence>
<comment type="function">
    <text evidence="9">Catalyzes the NADPH-dependent rearrangement and reduction of 1-deoxy-D-xylulose-5-phosphate (DXP) to 2-C-methyl-D-erythritol 4-phosphate (MEP).</text>
</comment>
<evidence type="ECO:0000259" key="10">
    <source>
        <dbReference type="Pfam" id="PF02670"/>
    </source>
</evidence>
<dbReference type="FunFam" id="3.40.50.720:FF:000045">
    <property type="entry name" value="1-deoxy-D-xylulose 5-phosphate reductoisomerase"/>
    <property type="match status" value="1"/>
</dbReference>
<comment type="catalytic activity">
    <reaction evidence="8">
        <text>2-C-methyl-D-erythritol 4-phosphate + NADP(+) = 1-deoxy-D-xylulose 5-phosphate + NADPH + H(+)</text>
        <dbReference type="Rhea" id="RHEA:13717"/>
        <dbReference type="ChEBI" id="CHEBI:15378"/>
        <dbReference type="ChEBI" id="CHEBI:57783"/>
        <dbReference type="ChEBI" id="CHEBI:57792"/>
        <dbReference type="ChEBI" id="CHEBI:58262"/>
        <dbReference type="ChEBI" id="CHEBI:58349"/>
        <dbReference type="EC" id="1.1.1.267"/>
    </reaction>
    <physiologicalReaction direction="right-to-left" evidence="8">
        <dbReference type="Rhea" id="RHEA:13719"/>
    </physiologicalReaction>
</comment>
<feature type="binding site" evidence="9">
    <location>
        <position position="148"/>
    </location>
    <ligand>
        <name>Mn(2+)</name>
        <dbReference type="ChEBI" id="CHEBI:29035"/>
    </ligand>
</feature>
<feature type="binding site" evidence="9">
    <location>
        <position position="172"/>
    </location>
    <ligand>
        <name>1-deoxy-D-xylulose 5-phosphate</name>
        <dbReference type="ChEBI" id="CHEBI:57792"/>
    </ligand>
</feature>
<dbReference type="GO" id="GO:0030604">
    <property type="term" value="F:1-deoxy-D-xylulose-5-phosphate reductoisomerase activity"/>
    <property type="evidence" value="ECO:0007669"/>
    <property type="project" value="UniProtKB-UniRule"/>
</dbReference>
<comment type="caution">
    <text evidence="13">The sequence shown here is derived from an EMBL/GenBank/DDBJ whole genome shotgun (WGS) entry which is preliminary data.</text>
</comment>
<evidence type="ECO:0000259" key="11">
    <source>
        <dbReference type="Pfam" id="PF08436"/>
    </source>
</evidence>
<keyword evidence="4 9" id="KW-0521">NADP</keyword>
<feature type="binding site" evidence="9">
    <location>
        <position position="147"/>
    </location>
    <ligand>
        <name>1-deoxy-D-xylulose 5-phosphate</name>
        <dbReference type="ChEBI" id="CHEBI:57792"/>
    </ligand>
</feature>
<reference evidence="13 14" key="1">
    <citation type="submission" date="2018-08" db="EMBL/GenBank/DDBJ databases">
        <title>Genomic Encyclopedia of Type Strains, Phase IV (KMG-IV): sequencing the most valuable type-strain genomes for metagenomic binning, comparative biology and taxonomic classification.</title>
        <authorList>
            <person name="Goeker M."/>
        </authorList>
    </citation>
    <scope>NUCLEOTIDE SEQUENCE [LARGE SCALE GENOMIC DNA]</scope>
    <source>
        <strain evidence="13 14">DSM 17274</strain>
    </source>
</reference>
<dbReference type="GO" id="GO:0016853">
    <property type="term" value="F:isomerase activity"/>
    <property type="evidence" value="ECO:0007669"/>
    <property type="project" value="UniProtKB-KW"/>
</dbReference>
<evidence type="ECO:0000256" key="6">
    <source>
        <dbReference type="ARBA" id="ARBA00023211"/>
    </source>
</evidence>
<dbReference type="Pfam" id="PF02670">
    <property type="entry name" value="DXP_reductoisom"/>
    <property type="match status" value="1"/>
</dbReference>
<organism evidence="13 14">
    <name type="scientific">Jeotgalicoccus halotolerans</name>
    <dbReference type="NCBI Taxonomy" id="157227"/>
    <lineage>
        <taxon>Bacteria</taxon>
        <taxon>Bacillati</taxon>
        <taxon>Bacillota</taxon>
        <taxon>Bacilli</taxon>
        <taxon>Bacillales</taxon>
        <taxon>Staphylococcaceae</taxon>
        <taxon>Jeotgalicoccus</taxon>
    </lineage>
</organism>
<dbReference type="NCBIfam" id="TIGR00243">
    <property type="entry name" value="Dxr"/>
    <property type="match status" value="1"/>
</dbReference>
<name>A0A3E0AWZ5_9STAP</name>
<proteinExistence type="inferred from homology"/>
<dbReference type="Pfam" id="PF13288">
    <property type="entry name" value="DXPR_C"/>
    <property type="match status" value="1"/>
</dbReference>
<dbReference type="PANTHER" id="PTHR30525">
    <property type="entry name" value="1-DEOXY-D-XYLULOSE 5-PHOSPHATE REDUCTOISOMERASE"/>
    <property type="match status" value="1"/>
</dbReference>
<dbReference type="InterPro" id="IPR036291">
    <property type="entry name" value="NAD(P)-bd_dom_sf"/>
</dbReference>
<keyword evidence="9" id="KW-0460">Magnesium</keyword>
<evidence type="ECO:0000256" key="3">
    <source>
        <dbReference type="ARBA" id="ARBA00022723"/>
    </source>
</evidence>
<feature type="binding site" evidence="9">
    <location>
        <position position="195"/>
    </location>
    <ligand>
        <name>1-deoxy-D-xylulose 5-phosphate</name>
        <dbReference type="ChEBI" id="CHEBI:57792"/>
    </ligand>
</feature>
<keyword evidence="13" id="KW-0413">Isomerase</keyword>
<feature type="binding site" evidence="9">
    <location>
        <position position="121"/>
    </location>
    <ligand>
        <name>1-deoxy-D-xylulose 5-phosphate</name>
        <dbReference type="ChEBI" id="CHEBI:57792"/>
    </ligand>
</feature>
<feature type="binding site" evidence="9">
    <location>
        <position position="39"/>
    </location>
    <ligand>
        <name>NADPH</name>
        <dbReference type="ChEBI" id="CHEBI:57783"/>
    </ligand>
</feature>
<feature type="binding site" evidence="9">
    <location>
        <position position="122"/>
    </location>
    <ligand>
        <name>NADPH</name>
        <dbReference type="ChEBI" id="CHEBI:57783"/>
    </ligand>
</feature>
<dbReference type="GO" id="GO:0030145">
    <property type="term" value="F:manganese ion binding"/>
    <property type="evidence" value="ECO:0007669"/>
    <property type="project" value="TreeGrafter"/>
</dbReference>
<feature type="domain" description="1-deoxy-D-xylulose 5-phosphate reductoisomerase N-terminal" evidence="10">
    <location>
        <begin position="5"/>
        <end position="128"/>
    </location>
</feature>